<feature type="region of interest" description="Disordered" evidence="1">
    <location>
        <begin position="37"/>
        <end position="81"/>
    </location>
</feature>
<sequence length="81" mass="7976">MKPLLPLLLLALLAGCATAREAAGAFNQMAERGVGIQSAAQAEAAADREAARASNALPGGLGGDKANAAHAGAPVTPQQED</sequence>
<evidence type="ECO:0000256" key="2">
    <source>
        <dbReference type="SAM" id="SignalP"/>
    </source>
</evidence>
<dbReference type="EMBL" id="CP059851">
    <property type="protein sequence ID" value="QMW22552.1"/>
    <property type="molecule type" value="Genomic_DNA"/>
</dbReference>
<reference evidence="3 4" key="1">
    <citation type="submission" date="2020-07" db="EMBL/GenBank/DDBJ databases">
        <title>Complete genome sequence for Sandaracinobacter sp. M6.</title>
        <authorList>
            <person name="Tang Y."/>
            <person name="Liu Q."/>
            <person name="Guo Z."/>
            <person name="Lei P."/>
            <person name="Huang B."/>
        </authorList>
    </citation>
    <scope>NUCLEOTIDE SEQUENCE [LARGE SCALE GENOMIC DNA]</scope>
    <source>
        <strain evidence="3 4">M6</strain>
    </source>
</reference>
<organism evidence="3 4">
    <name type="scientific">Sandaracinobacteroides saxicola</name>
    <dbReference type="NCBI Taxonomy" id="2759707"/>
    <lineage>
        <taxon>Bacteria</taxon>
        <taxon>Pseudomonadati</taxon>
        <taxon>Pseudomonadota</taxon>
        <taxon>Alphaproteobacteria</taxon>
        <taxon>Sphingomonadales</taxon>
        <taxon>Sphingosinicellaceae</taxon>
        <taxon>Sandaracinobacteroides</taxon>
    </lineage>
</organism>
<name>A0A7G5IGR0_9SPHN</name>
<keyword evidence="2" id="KW-0732">Signal</keyword>
<dbReference type="AlphaFoldDB" id="A0A7G5IGR0"/>
<protein>
    <recommendedName>
        <fullName evidence="5">Lipoprotein</fullName>
    </recommendedName>
</protein>
<keyword evidence="4" id="KW-1185">Reference proteome</keyword>
<accession>A0A7G5IGR0</accession>
<evidence type="ECO:0000313" key="4">
    <source>
        <dbReference type="Proteomes" id="UP000515292"/>
    </source>
</evidence>
<dbReference type="Proteomes" id="UP000515292">
    <property type="component" value="Chromosome"/>
</dbReference>
<evidence type="ECO:0000256" key="1">
    <source>
        <dbReference type="SAM" id="MobiDB-lite"/>
    </source>
</evidence>
<evidence type="ECO:0000313" key="3">
    <source>
        <dbReference type="EMBL" id="QMW22552.1"/>
    </source>
</evidence>
<evidence type="ECO:0008006" key="5">
    <source>
        <dbReference type="Google" id="ProtNLM"/>
    </source>
</evidence>
<feature type="chain" id="PRO_5028877950" description="Lipoprotein" evidence="2">
    <location>
        <begin position="20"/>
        <end position="81"/>
    </location>
</feature>
<dbReference type="PROSITE" id="PS51257">
    <property type="entry name" value="PROKAR_LIPOPROTEIN"/>
    <property type="match status" value="1"/>
</dbReference>
<feature type="signal peptide" evidence="2">
    <location>
        <begin position="1"/>
        <end position="19"/>
    </location>
</feature>
<gene>
    <name evidence="3" type="ORF">H3309_14700</name>
</gene>
<proteinExistence type="predicted"/>
<dbReference type="KEGG" id="sand:H3309_14700"/>
<dbReference type="RefSeq" id="WP_182295551.1">
    <property type="nucleotide sequence ID" value="NZ_CP059851.1"/>
</dbReference>